<feature type="transmembrane region" description="Helical" evidence="1">
    <location>
        <begin position="6"/>
        <end position="28"/>
    </location>
</feature>
<evidence type="ECO:0000313" key="3">
    <source>
        <dbReference type="Proteomes" id="UP001597417"/>
    </source>
</evidence>
<keyword evidence="3" id="KW-1185">Reference proteome</keyword>
<reference evidence="3" key="1">
    <citation type="journal article" date="2019" name="Int. J. Syst. Evol. Microbiol.">
        <title>The Global Catalogue of Microorganisms (GCM) 10K type strain sequencing project: providing services to taxonomists for standard genome sequencing and annotation.</title>
        <authorList>
            <consortium name="The Broad Institute Genomics Platform"/>
            <consortium name="The Broad Institute Genome Sequencing Center for Infectious Disease"/>
            <person name="Wu L."/>
            <person name="Ma J."/>
        </authorList>
    </citation>
    <scope>NUCLEOTIDE SEQUENCE [LARGE SCALE GENOMIC DNA]</scope>
    <source>
        <strain evidence="3">CGMCC 4.7645</strain>
    </source>
</reference>
<evidence type="ECO:0000256" key="1">
    <source>
        <dbReference type="SAM" id="Phobius"/>
    </source>
</evidence>
<dbReference type="EMBL" id="JBHUKR010000022">
    <property type="protein sequence ID" value="MFD2421680.1"/>
    <property type="molecule type" value="Genomic_DNA"/>
</dbReference>
<sequence length="68" mass="7170">MSDIAQLCFGIAAIITAIGGVLTSVLAITKGSPKERKRAARAAIDKLAGSDELGDLIEEWRNERGDGE</sequence>
<protein>
    <submittedName>
        <fullName evidence="2">Uncharacterized protein</fullName>
    </submittedName>
</protein>
<accession>A0ABW5G348</accession>
<organism evidence="2 3">
    <name type="scientific">Amycolatopsis pigmentata</name>
    <dbReference type="NCBI Taxonomy" id="450801"/>
    <lineage>
        <taxon>Bacteria</taxon>
        <taxon>Bacillati</taxon>
        <taxon>Actinomycetota</taxon>
        <taxon>Actinomycetes</taxon>
        <taxon>Pseudonocardiales</taxon>
        <taxon>Pseudonocardiaceae</taxon>
        <taxon>Amycolatopsis</taxon>
    </lineage>
</organism>
<proteinExistence type="predicted"/>
<dbReference type="RefSeq" id="WP_378270395.1">
    <property type="nucleotide sequence ID" value="NZ_JBHUKR010000022.1"/>
</dbReference>
<evidence type="ECO:0000313" key="2">
    <source>
        <dbReference type="EMBL" id="MFD2421680.1"/>
    </source>
</evidence>
<keyword evidence="1" id="KW-0812">Transmembrane</keyword>
<gene>
    <name evidence="2" type="ORF">ACFSXZ_35645</name>
</gene>
<keyword evidence="1" id="KW-0472">Membrane</keyword>
<keyword evidence="1" id="KW-1133">Transmembrane helix</keyword>
<comment type="caution">
    <text evidence="2">The sequence shown here is derived from an EMBL/GenBank/DDBJ whole genome shotgun (WGS) entry which is preliminary data.</text>
</comment>
<dbReference type="Proteomes" id="UP001597417">
    <property type="component" value="Unassembled WGS sequence"/>
</dbReference>
<name>A0ABW5G348_9PSEU</name>